<dbReference type="Proteomes" id="UP000010466">
    <property type="component" value="Chromosome"/>
</dbReference>
<sequence length="408" mass="48589">MIMWDKKIVNFNISKYDILISQLLQKNKDITKIHEDVYVTFKNYDDLLMTINKFSNAISKDKKTDLYINLVFDDNFFENYSYVLEKHQTLSVDLFLEQHHNQTIYQNQGNWILNSFIYKYELINDGISKTYKNFPENKTYENLIIHTSSFQIKNEELLDKFLLKLVIDLDEIKKNTDCKISFFNSSQLLASEYDSEKTQLFIDLNDKYFSLNVIKNSTILNGTKINFNFEEFLEFLSKKLQIMKQEVKYRIKYLLKTYVELNEGSDSLDTINQKLLNYVFECLGKLKNNIKNFINIIKTKITFNNVYFNINDNELNKYIAYSFKNSLNDDIIGINIKKSDMVNLDLAKNLNYKLFCWINMITNITPHSYNNRTLTTEIQLDKLPIKRSKNSIFSQFINFMFFKKINKV</sequence>
<name>L0RX72_MYCC1</name>
<proteinExistence type="predicted"/>
<dbReference type="HOGENOM" id="CLU_677599_0_0_14"/>
<evidence type="ECO:0000313" key="1">
    <source>
        <dbReference type="EMBL" id="CCP24120.1"/>
    </source>
</evidence>
<organism evidence="1 2">
    <name type="scientific">Mycoplasmopsis cynos (strain C142)</name>
    <name type="common">Mycoplasma cynos</name>
    <dbReference type="NCBI Taxonomy" id="1246955"/>
    <lineage>
        <taxon>Bacteria</taxon>
        <taxon>Bacillati</taxon>
        <taxon>Mycoplasmatota</taxon>
        <taxon>Mycoplasmoidales</taxon>
        <taxon>Metamycoplasmataceae</taxon>
        <taxon>Mycoplasmopsis</taxon>
    </lineage>
</organism>
<evidence type="ECO:0000313" key="2">
    <source>
        <dbReference type="Proteomes" id="UP000010466"/>
    </source>
</evidence>
<dbReference type="KEGG" id="mcy:MCYN_0388"/>
<protein>
    <submittedName>
        <fullName evidence="1">Uncharacterized protein</fullName>
    </submittedName>
</protein>
<keyword evidence="2" id="KW-1185">Reference proteome</keyword>
<dbReference type="NCBIfam" id="NF045943">
    <property type="entry name" value="MAG3720_fam"/>
    <property type="match status" value="1"/>
</dbReference>
<dbReference type="STRING" id="1246955.MCYN_0388"/>
<reference evidence="2" key="1">
    <citation type="journal article" date="2013" name="Genome Announc.">
        <title>Complete genome sequence of Mycoplasma cynos strain C142.</title>
        <authorList>
            <person name="Walker C.A."/>
            <person name="Mannering S.A."/>
            <person name="Shields S."/>
            <person name="Blake D.P."/>
            <person name="Brownlie J."/>
        </authorList>
    </citation>
    <scope>NUCLEOTIDE SEQUENCE [LARGE SCALE GENOMIC DNA]</scope>
    <source>
        <strain evidence="2">C142</strain>
    </source>
</reference>
<gene>
    <name evidence="1" type="primary">MCYN0388</name>
    <name evidence="1" type="ordered locus">MCYN_0388</name>
</gene>
<dbReference type="eggNOG" id="ENOG5031Z8R">
    <property type="taxonomic scope" value="Bacteria"/>
</dbReference>
<dbReference type="AlphaFoldDB" id="L0RX72"/>
<accession>L0RX72</accession>
<dbReference type="EMBL" id="HF559394">
    <property type="protein sequence ID" value="CCP24120.1"/>
    <property type="molecule type" value="Genomic_DNA"/>
</dbReference>
<dbReference type="PATRIC" id="fig|1246955.3.peg.352"/>